<dbReference type="GO" id="GO:0005737">
    <property type="term" value="C:cytoplasm"/>
    <property type="evidence" value="ECO:0007669"/>
    <property type="project" value="TreeGrafter"/>
</dbReference>
<evidence type="ECO:0000259" key="3">
    <source>
        <dbReference type="Pfam" id="PF04909"/>
    </source>
</evidence>
<dbReference type="PANTHER" id="PTHR21240">
    <property type="entry name" value="2-AMINO-3-CARBOXYLMUCONATE-6-SEMIALDEHYDE DECARBOXYLASE"/>
    <property type="match status" value="1"/>
</dbReference>
<dbReference type="RefSeq" id="WP_115691201.1">
    <property type="nucleotide sequence ID" value="NZ_CP031417.1"/>
</dbReference>
<evidence type="ECO:0000256" key="1">
    <source>
        <dbReference type="ARBA" id="ARBA00023239"/>
    </source>
</evidence>
<feature type="transmembrane region" description="Helical" evidence="2">
    <location>
        <begin position="30"/>
        <end position="51"/>
    </location>
</feature>
<dbReference type="GO" id="GO:0019748">
    <property type="term" value="P:secondary metabolic process"/>
    <property type="evidence" value="ECO:0007669"/>
    <property type="project" value="TreeGrafter"/>
</dbReference>
<protein>
    <submittedName>
        <fullName evidence="4">Amidohydrolase</fullName>
    </submittedName>
</protein>
<dbReference type="GO" id="GO:0016831">
    <property type="term" value="F:carboxy-lyase activity"/>
    <property type="evidence" value="ECO:0007669"/>
    <property type="project" value="InterPro"/>
</dbReference>
<dbReference type="Proteomes" id="UP000254889">
    <property type="component" value="Chromosome"/>
</dbReference>
<keyword evidence="1" id="KW-0456">Lyase</keyword>
<dbReference type="SUPFAM" id="SSF51556">
    <property type="entry name" value="Metallo-dependent hydrolases"/>
    <property type="match status" value="1"/>
</dbReference>
<dbReference type="Pfam" id="PF04909">
    <property type="entry name" value="Amidohydro_2"/>
    <property type="match status" value="1"/>
</dbReference>
<dbReference type="PANTHER" id="PTHR21240:SF28">
    <property type="entry name" value="ISO-OROTATE DECARBOXYLASE (EUROFUNG)"/>
    <property type="match status" value="1"/>
</dbReference>
<dbReference type="InterPro" id="IPR032465">
    <property type="entry name" value="ACMSD"/>
</dbReference>
<keyword evidence="4" id="KW-0378">Hydrolase</keyword>
<keyword evidence="5" id="KW-1185">Reference proteome</keyword>
<dbReference type="AlphaFoldDB" id="A0A345ZVQ7"/>
<dbReference type="KEGG" id="ptaw:DW352_11075"/>
<dbReference type="OrthoDB" id="9799024at2"/>
<dbReference type="InterPro" id="IPR006311">
    <property type="entry name" value="TAT_signal"/>
</dbReference>
<reference evidence="4 5" key="1">
    <citation type="submission" date="2018-07" db="EMBL/GenBank/DDBJ databases">
        <authorList>
            <person name="Quirk P.G."/>
            <person name="Krulwich T.A."/>
        </authorList>
    </citation>
    <scope>NUCLEOTIDE SEQUENCE [LARGE SCALE GENOMIC DNA]</scope>
    <source>
        <strain evidence="4 5">CC-BB4</strain>
    </source>
</reference>
<dbReference type="EMBL" id="CP031417">
    <property type="protein sequence ID" value="AXK81004.1"/>
    <property type="molecule type" value="Genomic_DNA"/>
</dbReference>
<dbReference type="InterPro" id="IPR006680">
    <property type="entry name" value="Amidohydro-rel"/>
</dbReference>
<gene>
    <name evidence="4" type="ORF">DW352_11075</name>
</gene>
<dbReference type="GO" id="GO:0016787">
    <property type="term" value="F:hydrolase activity"/>
    <property type="evidence" value="ECO:0007669"/>
    <property type="project" value="UniProtKB-KW"/>
</dbReference>
<name>A0A345ZVQ7_9HYPH</name>
<keyword evidence="2" id="KW-0812">Transmembrane</keyword>
<accession>A0A345ZVQ7</accession>
<dbReference type="Gene3D" id="3.20.20.140">
    <property type="entry name" value="Metal-dependent hydrolases"/>
    <property type="match status" value="1"/>
</dbReference>
<evidence type="ECO:0000256" key="2">
    <source>
        <dbReference type="SAM" id="Phobius"/>
    </source>
</evidence>
<sequence length="369" mass="40342">MTKAFHGIAPPTSCVCCNTTSGLRLSRRNLLTGGAATLAFGAAAMAAPGFVAEAVAQTMPRERIDVHHHLSAPTWLDAVKSLKADNPPMANWSVQKSLDDMDKAGIATAITSPTTPQTLGLDAARAARVARESNEFAKKLEADHPGRFGTWAMLPLPHIDESLKEIEYAFDTLKVDGIGCMTSYGDKWLGYAEFDPVWKELNRRKATVYTHPTAANCCVNLVRGIDDAYLEFGTDTARSIFSLVFSGTAAKYPDINWIWSHGGGALTAFAERFLVQAMMRPPYKDKVTREQVNAQLTRFYYDTAQISNDVTLSALVKLVPTSQIVYGTDFPYRTGMDHTKGVGAFFKGADLKAVNRENALRLVPRLKSA</sequence>
<keyword evidence="2" id="KW-0472">Membrane</keyword>
<evidence type="ECO:0000313" key="5">
    <source>
        <dbReference type="Proteomes" id="UP000254889"/>
    </source>
</evidence>
<keyword evidence="2" id="KW-1133">Transmembrane helix</keyword>
<dbReference type="PROSITE" id="PS51318">
    <property type="entry name" value="TAT"/>
    <property type="match status" value="1"/>
</dbReference>
<organism evidence="4 5">
    <name type="scientific">Pseudolabrys taiwanensis</name>
    <dbReference type="NCBI Taxonomy" id="331696"/>
    <lineage>
        <taxon>Bacteria</taxon>
        <taxon>Pseudomonadati</taxon>
        <taxon>Pseudomonadota</taxon>
        <taxon>Alphaproteobacteria</taxon>
        <taxon>Hyphomicrobiales</taxon>
        <taxon>Xanthobacteraceae</taxon>
        <taxon>Pseudolabrys</taxon>
    </lineage>
</organism>
<proteinExistence type="predicted"/>
<evidence type="ECO:0000313" key="4">
    <source>
        <dbReference type="EMBL" id="AXK81004.1"/>
    </source>
</evidence>
<dbReference type="InterPro" id="IPR032466">
    <property type="entry name" value="Metal_Hydrolase"/>
</dbReference>
<feature type="domain" description="Amidohydrolase-related" evidence="3">
    <location>
        <begin position="64"/>
        <end position="364"/>
    </location>
</feature>